<keyword evidence="3" id="KW-1185">Reference proteome</keyword>
<keyword evidence="1" id="KW-0472">Membrane</keyword>
<accession>A0A8S1X893</accession>
<evidence type="ECO:0000313" key="2">
    <source>
        <dbReference type="EMBL" id="CAD8196256.1"/>
    </source>
</evidence>
<dbReference type="EMBL" id="CAJJDO010000112">
    <property type="protein sequence ID" value="CAD8196256.1"/>
    <property type="molecule type" value="Genomic_DNA"/>
</dbReference>
<evidence type="ECO:0000256" key="1">
    <source>
        <dbReference type="SAM" id="Phobius"/>
    </source>
</evidence>
<keyword evidence="1" id="KW-1133">Transmembrane helix</keyword>
<keyword evidence="1" id="KW-0812">Transmembrane</keyword>
<sequence length="34" mass="4070">MNQYNDLIAVGMEYIFLILNIHINYQICLIKLKN</sequence>
<evidence type="ECO:0000313" key="3">
    <source>
        <dbReference type="Proteomes" id="UP000689195"/>
    </source>
</evidence>
<organism evidence="2 3">
    <name type="scientific">Paramecium pentaurelia</name>
    <dbReference type="NCBI Taxonomy" id="43138"/>
    <lineage>
        <taxon>Eukaryota</taxon>
        <taxon>Sar</taxon>
        <taxon>Alveolata</taxon>
        <taxon>Ciliophora</taxon>
        <taxon>Intramacronucleata</taxon>
        <taxon>Oligohymenophorea</taxon>
        <taxon>Peniculida</taxon>
        <taxon>Parameciidae</taxon>
        <taxon>Paramecium</taxon>
    </lineage>
</organism>
<reference evidence="2" key="1">
    <citation type="submission" date="2021-01" db="EMBL/GenBank/DDBJ databases">
        <authorList>
            <consortium name="Genoscope - CEA"/>
            <person name="William W."/>
        </authorList>
    </citation>
    <scope>NUCLEOTIDE SEQUENCE</scope>
</reference>
<comment type="caution">
    <text evidence="2">The sequence shown here is derived from an EMBL/GenBank/DDBJ whole genome shotgun (WGS) entry which is preliminary data.</text>
</comment>
<proteinExistence type="predicted"/>
<dbReference type="Proteomes" id="UP000689195">
    <property type="component" value="Unassembled WGS sequence"/>
</dbReference>
<gene>
    <name evidence="2" type="ORF">PPENT_87.1.T1120035</name>
</gene>
<dbReference type="AlphaFoldDB" id="A0A8S1X893"/>
<name>A0A8S1X893_9CILI</name>
<protein>
    <submittedName>
        <fullName evidence="2">Uncharacterized protein</fullName>
    </submittedName>
</protein>
<feature type="transmembrane region" description="Helical" evidence="1">
    <location>
        <begin position="14"/>
        <end position="32"/>
    </location>
</feature>